<protein>
    <submittedName>
        <fullName evidence="2">Uncharacterized protein</fullName>
    </submittedName>
</protein>
<comment type="caution">
    <text evidence="2">The sequence shown here is derived from an EMBL/GenBank/DDBJ whole genome shotgun (WGS) entry which is preliminary data.</text>
</comment>
<dbReference type="PANTHER" id="PTHR33566">
    <property type="entry name" value="EN/SPM-LIKE TRANSPOSON-RELATED"/>
    <property type="match status" value="1"/>
</dbReference>
<sequence>MSAPNLHQVPKVCAAGSHLEDVVFEVINSAGEVDEDVDGEEEDGHSHTLLIRQDSLRGEDNVHVEKAVNSTHEITQPSSLNKEILLLEDSYFLKGPGTAYDNNYDGSILPFKGSCASVDLEDRLQNLDDDICRYGICISQCEANVETLNIKQSNIEIEMSILGGHIGLDSFHDVVYDKDMVVERIEGKVDTAAAVVHRLLRSPISEQLQLKYAHDILRVVALLGEMLAVVCKSRAAARALENYEMDGNVNCASALDIFAAKLGSSINDRYLVICLEDIRPYTQEFRTASGHGLGETLFYRLLGKLQVYKSREHLYMASSCIEDGAVSLDGGMMRGNGVVSAGSNCPCLLRKRIEDKKLELSTGKDQQLCKVQEEVGQKAKYKKQIEESGPSPGMYNSDMDISQRPVHVIT</sequence>
<dbReference type="AlphaFoldDB" id="A0A9Q1MCN7"/>
<feature type="region of interest" description="Disordered" evidence="1">
    <location>
        <begin position="380"/>
        <end position="410"/>
    </location>
</feature>
<dbReference type="EMBL" id="JAJAGQ010000009">
    <property type="protein sequence ID" value="KAJ8554297.1"/>
    <property type="molecule type" value="Genomic_DNA"/>
</dbReference>
<evidence type="ECO:0000256" key="1">
    <source>
        <dbReference type="SAM" id="MobiDB-lite"/>
    </source>
</evidence>
<dbReference type="OrthoDB" id="10036779at2759"/>
<evidence type="ECO:0000313" key="3">
    <source>
        <dbReference type="Proteomes" id="UP001152561"/>
    </source>
</evidence>
<evidence type="ECO:0000313" key="2">
    <source>
        <dbReference type="EMBL" id="KAJ8554297.1"/>
    </source>
</evidence>
<reference evidence="3" key="1">
    <citation type="journal article" date="2023" name="Proc. Natl. Acad. Sci. U.S.A.">
        <title>Genomic and structural basis for evolution of tropane alkaloid biosynthesis.</title>
        <authorList>
            <person name="Wanga Y.-J."/>
            <person name="Taina T."/>
            <person name="Yua J.-Y."/>
            <person name="Lia J."/>
            <person name="Xua B."/>
            <person name="Chenc J."/>
            <person name="D'Auriad J.C."/>
            <person name="Huanga J.-P."/>
            <person name="Huanga S.-X."/>
        </authorList>
    </citation>
    <scope>NUCLEOTIDE SEQUENCE [LARGE SCALE GENOMIC DNA]</scope>
    <source>
        <strain evidence="3">cv. KIB-2019</strain>
    </source>
</reference>
<dbReference type="PANTHER" id="PTHR33566:SF1">
    <property type="entry name" value="EN_SPM-LIKE TRANSPOSON-RELATED"/>
    <property type="match status" value="1"/>
</dbReference>
<accession>A0A9Q1MCN7</accession>
<name>A0A9Q1MCN7_9SOLA</name>
<dbReference type="Proteomes" id="UP001152561">
    <property type="component" value="Unassembled WGS sequence"/>
</dbReference>
<keyword evidence="3" id="KW-1185">Reference proteome</keyword>
<gene>
    <name evidence="2" type="ORF">K7X08_024975</name>
</gene>
<organism evidence="2 3">
    <name type="scientific">Anisodus acutangulus</name>
    <dbReference type="NCBI Taxonomy" id="402998"/>
    <lineage>
        <taxon>Eukaryota</taxon>
        <taxon>Viridiplantae</taxon>
        <taxon>Streptophyta</taxon>
        <taxon>Embryophyta</taxon>
        <taxon>Tracheophyta</taxon>
        <taxon>Spermatophyta</taxon>
        <taxon>Magnoliopsida</taxon>
        <taxon>eudicotyledons</taxon>
        <taxon>Gunneridae</taxon>
        <taxon>Pentapetalae</taxon>
        <taxon>asterids</taxon>
        <taxon>lamiids</taxon>
        <taxon>Solanales</taxon>
        <taxon>Solanaceae</taxon>
        <taxon>Solanoideae</taxon>
        <taxon>Hyoscyameae</taxon>
        <taxon>Anisodus</taxon>
    </lineage>
</organism>
<proteinExistence type="predicted"/>